<dbReference type="InterPro" id="IPR005064">
    <property type="entry name" value="BUG"/>
</dbReference>
<organism evidence="3 4">
    <name type="scientific">Aquincola agrisoli</name>
    <dbReference type="NCBI Taxonomy" id="3119538"/>
    <lineage>
        <taxon>Bacteria</taxon>
        <taxon>Pseudomonadati</taxon>
        <taxon>Pseudomonadota</taxon>
        <taxon>Betaproteobacteria</taxon>
        <taxon>Burkholderiales</taxon>
        <taxon>Sphaerotilaceae</taxon>
        <taxon>Aquincola</taxon>
    </lineage>
</organism>
<feature type="chain" id="PRO_5043824503" evidence="2">
    <location>
        <begin position="31"/>
        <end position="326"/>
    </location>
</feature>
<dbReference type="Pfam" id="PF03401">
    <property type="entry name" value="TctC"/>
    <property type="match status" value="1"/>
</dbReference>
<dbReference type="RefSeq" id="WP_332292311.1">
    <property type="nucleotide sequence ID" value="NZ_JAZIBG010000048.1"/>
</dbReference>
<evidence type="ECO:0000256" key="1">
    <source>
        <dbReference type="ARBA" id="ARBA00006987"/>
    </source>
</evidence>
<evidence type="ECO:0000313" key="4">
    <source>
        <dbReference type="Proteomes" id="UP001336250"/>
    </source>
</evidence>
<dbReference type="Gene3D" id="3.40.190.150">
    <property type="entry name" value="Bordetella uptake gene, domain 1"/>
    <property type="match status" value="1"/>
</dbReference>
<dbReference type="SUPFAM" id="SSF53850">
    <property type="entry name" value="Periplasmic binding protein-like II"/>
    <property type="match status" value="1"/>
</dbReference>
<accession>A0AAW9QKS4</accession>
<evidence type="ECO:0000256" key="2">
    <source>
        <dbReference type="SAM" id="SignalP"/>
    </source>
</evidence>
<proteinExistence type="inferred from homology"/>
<keyword evidence="4" id="KW-1185">Reference proteome</keyword>
<dbReference type="CDD" id="cd07012">
    <property type="entry name" value="PBP2_Bug_TTT"/>
    <property type="match status" value="1"/>
</dbReference>
<protein>
    <submittedName>
        <fullName evidence="3">Tripartite tricarboxylate transporter substrate binding protein</fullName>
    </submittedName>
</protein>
<sequence length="326" mass="34746">MTFRPSRIARRLAAGLSLAAAAWAPLAASAAYPDKEIKLSVGYGAGGVGDVSARLLAKTMEKDLKVPIVVLNKAGAQATLNPAQLMHQPADGYNVGVLTFAPMAIVPHMLPVPYTAKDFIFVGAFGRFQYGLAVKADSPYKTVDDLVAASKKGKSLFFGAPGAPNNIALYDLGRKTGGNFEQVLYKSGSDTVLALVAGQVEVIIQTPSEIVPHVQSGKLRLLASVSPARWADRPDMPTMRELGYDVQIESWMGLAVPKGTPNEIVQRLQGSMLGAMKDPELVQSLQRMGIDPVTMSGADYARMIDEGYVQMGKALKDTGLLSQQAK</sequence>
<dbReference type="EMBL" id="JAZIBG010000048">
    <property type="protein sequence ID" value="MEF7616743.1"/>
    <property type="molecule type" value="Genomic_DNA"/>
</dbReference>
<gene>
    <name evidence="3" type="ORF">V4F39_22705</name>
</gene>
<dbReference type="Proteomes" id="UP001336250">
    <property type="component" value="Unassembled WGS sequence"/>
</dbReference>
<reference evidence="3 4" key="1">
    <citation type="submission" date="2024-02" db="EMBL/GenBank/DDBJ databases">
        <title>Genome sequence of Aquincola sp. MAHUQ-54.</title>
        <authorList>
            <person name="Huq M.A."/>
        </authorList>
    </citation>
    <scope>NUCLEOTIDE SEQUENCE [LARGE SCALE GENOMIC DNA]</scope>
    <source>
        <strain evidence="3 4">MAHUQ-54</strain>
    </source>
</reference>
<dbReference type="PIRSF" id="PIRSF017082">
    <property type="entry name" value="YflP"/>
    <property type="match status" value="1"/>
</dbReference>
<feature type="signal peptide" evidence="2">
    <location>
        <begin position="1"/>
        <end position="30"/>
    </location>
</feature>
<dbReference type="PANTHER" id="PTHR42928:SF5">
    <property type="entry name" value="BLR1237 PROTEIN"/>
    <property type="match status" value="1"/>
</dbReference>
<evidence type="ECO:0000313" key="3">
    <source>
        <dbReference type="EMBL" id="MEF7616743.1"/>
    </source>
</evidence>
<dbReference type="AlphaFoldDB" id="A0AAW9QKS4"/>
<dbReference type="PANTHER" id="PTHR42928">
    <property type="entry name" value="TRICARBOXYLATE-BINDING PROTEIN"/>
    <property type="match status" value="1"/>
</dbReference>
<keyword evidence="2" id="KW-0732">Signal</keyword>
<dbReference type="Gene3D" id="3.40.190.10">
    <property type="entry name" value="Periplasmic binding protein-like II"/>
    <property type="match status" value="1"/>
</dbReference>
<name>A0AAW9QKS4_9BURK</name>
<comment type="similarity">
    <text evidence="1">Belongs to the UPF0065 (bug) family.</text>
</comment>
<comment type="caution">
    <text evidence="3">The sequence shown here is derived from an EMBL/GenBank/DDBJ whole genome shotgun (WGS) entry which is preliminary data.</text>
</comment>
<dbReference type="InterPro" id="IPR042100">
    <property type="entry name" value="Bug_dom1"/>
</dbReference>